<comment type="catalytic activity">
    <reaction evidence="4">
        <text>L-arginyl-[protein] + 2 S-adenosyl-L-methionine = N(omega),N(omega)-dimethyl-L-arginyl-[protein] + 2 S-adenosyl-L-homocysteine + 2 H(+)</text>
        <dbReference type="Rhea" id="RHEA:48096"/>
        <dbReference type="Rhea" id="RHEA-COMP:10532"/>
        <dbReference type="Rhea" id="RHEA-COMP:11991"/>
        <dbReference type="ChEBI" id="CHEBI:15378"/>
        <dbReference type="ChEBI" id="CHEBI:29965"/>
        <dbReference type="ChEBI" id="CHEBI:57856"/>
        <dbReference type="ChEBI" id="CHEBI:59789"/>
        <dbReference type="ChEBI" id="CHEBI:61897"/>
        <dbReference type="EC" id="2.1.1.319"/>
    </reaction>
    <physiologicalReaction direction="left-to-right" evidence="4">
        <dbReference type="Rhea" id="RHEA:48097"/>
    </physiologicalReaction>
</comment>
<evidence type="ECO:0000256" key="4">
    <source>
        <dbReference type="ARBA" id="ARBA00047384"/>
    </source>
</evidence>
<evidence type="ECO:0000256" key="3">
    <source>
        <dbReference type="ARBA" id="ARBA00022691"/>
    </source>
</evidence>
<dbReference type="InterPro" id="IPR029063">
    <property type="entry name" value="SAM-dependent_MTases_sf"/>
</dbReference>
<dbReference type="Gene3D" id="2.70.160.11">
    <property type="entry name" value="Hnrnp arginine n-methyltransferase1"/>
    <property type="match status" value="1"/>
</dbReference>
<evidence type="ECO:0000259" key="8">
    <source>
        <dbReference type="Pfam" id="PF22528"/>
    </source>
</evidence>
<evidence type="ECO:0000256" key="2">
    <source>
        <dbReference type="ARBA" id="ARBA00022679"/>
    </source>
</evidence>
<dbReference type="GO" id="GO:0035242">
    <property type="term" value="F:protein-arginine omega-N asymmetric methyltransferase activity"/>
    <property type="evidence" value="ECO:0007669"/>
    <property type="project" value="UniProtKB-EC"/>
</dbReference>
<dbReference type="GO" id="GO:0032259">
    <property type="term" value="P:methylation"/>
    <property type="evidence" value="ECO:0007669"/>
    <property type="project" value="UniProtKB-KW"/>
</dbReference>
<dbReference type="GO" id="GO:0042054">
    <property type="term" value="F:histone methyltransferase activity"/>
    <property type="evidence" value="ECO:0007669"/>
    <property type="project" value="TreeGrafter"/>
</dbReference>
<dbReference type="SUPFAM" id="SSF57667">
    <property type="entry name" value="beta-beta-alpha zinc fingers"/>
    <property type="match status" value="1"/>
</dbReference>
<dbReference type="PANTHER" id="PTHR11006">
    <property type="entry name" value="PROTEIN ARGININE N-METHYLTRANSFERASE"/>
    <property type="match status" value="1"/>
</dbReference>
<feature type="compositionally biased region" description="Basic and acidic residues" evidence="7">
    <location>
        <begin position="1"/>
        <end position="17"/>
    </location>
</feature>
<dbReference type="EMBL" id="CP144693">
    <property type="protein sequence ID" value="WVZ01509.1"/>
    <property type="molecule type" value="Genomic_DNA"/>
</dbReference>
<keyword evidence="2 6" id="KW-0808">Transferase</keyword>
<evidence type="ECO:0000256" key="6">
    <source>
        <dbReference type="PROSITE-ProRule" id="PRU01015"/>
    </source>
</evidence>
<comment type="catalytic activity">
    <reaction evidence="5">
        <text>L-arginyl-[protein] + S-adenosyl-L-methionine = N(omega)-methyl-L-arginyl-[protein] + S-adenosyl-L-homocysteine + H(+)</text>
        <dbReference type="Rhea" id="RHEA:48100"/>
        <dbReference type="Rhea" id="RHEA-COMP:10532"/>
        <dbReference type="Rhea" id="RHEA-COMP:11990"/>
        <dbReference type="ChEBI" id="CHEBI:15378"/>
        <dbReference type="ChEBI" id="CHEBI:29965"/>
        <dbReference type="ChEBI" id="CHEBI:57856"/>
        <dbReference type="ChEBI" id="CHEBI:59789"/>
        <dbReference type="ChEBI" id="CHEBI:65280"/>
    </reaction>
    <physiologicalReaction direction="left-to-right" evidence="5">
        <dbReference type="Rhea" id="RHEA:48101"/>
    </physiologicalReaction>
</comment>
<keyword evidence="10" id="KW-1185">Reference proteome</keyword>
<gene>
    <name evidence="9" type="ORF">V8G54_027578</name>
</gene>
<feature type="compositionally biased region" description="Acidic residues" evidence="7">
    <location>
        <begin position="18"/>
        <end position="32"/>
    </location>
</feature>
<keyword evidence="3 6" id="KW-0949">S-adenosyl-L-methionine</keyword>
<proteinExistence type="predicted"/>
<sequence length="755" mass="84644">MASIDKQKREEKEPYRIEEEEEEDSEDEEAWDDWEGERESEFACLFCDSQYSSCSSLFDHCASLHHFDFHAIRASLKLDFYASFKLINFVRSQVSENKCWCCGLTCQCKRDLQNHLHDVVDFNEIKTLWNDDRYLIPFMQDDSLLYSFGECDEEGEDEQITPIDEDLIKDLMNIDERISDDHDSVEKVLVDDGKRDASFSIDHLNRDSSSKRELINGKDSVGHALCSDKDPKKGPLIANSQNHIAKHIKKVNESYFGSYSSFGIHREMLSDKVRMDAYGQAILKNPSLLNGAVVMDVGCGTGILRSSKELSPCKSFLKGVYLCLEKGKPCILASFCLELEIKGVNPTNTSTCEVVAPHLVGASCSDSPFFLMEKINDAHLIRIGSFCLFIFGSSGYEAYGYDKYIFWVLLASGASRVIAVEASAKMAAVASQVAKDNGLWWNKSQSGIDGHPKQVIEVVHGMVEEIDKTVELQPHSVDVLLSEWMGYCLLYESMLGSVLYARDRWLKPGGAILPDTATIFVAGFGKGATSLPFWDNVCGFDMSCIGKELVMDAAQIPIVDVLDSQDLVTSSAILQSFDLATMKPNEVDFTATATLELKPSASAKWCWCYGVVLWFETGFTRRFCRETPAVLSTSPYTPRTHWSQTILTFREPIAIGFGKEQRGKLEAIGTEVHPAVNIDLRISIVRSTEHRSIDISLEATGVSPDGQKRSWPAQLFNLHKDHCAMFFFLAVRISFGMLQLYLLTFRLQILFSGSA</sequence>
<evidence type="ECO:0000256" key="1">
    <source>
        <dbReference type="ARBA" id="ARBA00022603"/>
    </source>
</evidence>
<protein>
    <recommendedName>
        <fullName evidence="8">Protein arginine N-methyltransferase domain-containing protein</fullName>
    </recommendedName>
</protein>
<keyword evidence="1 6" id="KW-0489">Methyltransferase</keyword>
<accession>A0AAQ3RN70</accession>
<evidence type="ECO:0000313" key="10">
    <source>
        <dbReference type="Proteomes" id="UP001374535"/>
    </source>
</evidence>
<evidence type="ECO:0000256" key="7">
    <source>
        <dbReference type="SAM" id="MobiDB-lite"/>
    </source>
</evidence>
<dbReference type="Pfam" id="PF22528">
    <property type="entry name" value="PRMT_C"/>
    <property type="match status" value="1"/>
</dbReference>
<organism evidence="9 10">
    <name type="scientific">Vigna mungo</name>
    <name type="common">Black gram</name>
    <name type="synonym">Phaseolus mungo</name>
    <dbReference type="NCBI Taxonomy" id="3915"/>
    <lineage>
        <taxon>Eukaryota</taxon>
        <taxon>Viridiplantae</taxon>
        <taxon>Streptophyta</taxon>
        <taxon>Embryophyta</taxon>
        <taxon>Tracheophyta</taxon>
        <taxon>Spermatophyta</taxon>
        <taxon>Magnoliopsida</taxon>
        <taxon>eudicotyledons</taxon>
        <taxon>Gunneridae</taxon>
        <taxon>Pentapetalae</taxon>
        <taxon>rosids</taxon>
        <taxon>fabids</taxon>
        <taxon>Fabales</taxon>
        <taxon>Fabaceae</taxon>
        <taxon>Papilionoideae</taxon>
        <taxon>50 kb inversion clade</taxon>
        <taxon>NPAAA clade</taxon>
        <taxon>indigoferoid/millettioid clade</taxon>
        <taxon>Phaseoleae</taxon>
        <taxon>Vigna</taxon>
    </lineage>
</organism>
<dbReference type="SUPFAM" id="SSF53335">
    <property type="entry name" value="S-adenosyl-L-methionine-dependent methyltransferases"/>
    <property type="match status" value="2"/>
</dbReference>
<dbReference type="PROSITE" id="PS51678">
    <property type="entry name" value="SAM_MT_PRMT"/>
    <property type="match status" value="1"/>
</dbReference>
<dbReference type="InterPro" id="IPR055135">
    <property type="entry name" value="PRMT_dom"/>
</dbReference>
<dbReference type="PANTHER" id="PTHR11006:SF89">
    <property type="entry name" value="PROTEIN ARGININE N-METHYLTRANSFERASE 3-RELATED"/>
    <property type="match status" value="1"/>
</dbReference>
<dbReference type="InterPro" id="IPR036236">
    <property type="entry name" value="Znf_C2H2_sf"/>
</dbReference>
<evidence type="ECO:0000256" key="5">
    <source>
        <dbReference type="ARBA" id="ARBA00049303"/>
    </source>
</evidence>
<dbReference type="Gene3D" id="3.40.50.150">
    <property type="entry name" value="Vaccinia Virus protein VP39"/>
    <property type="match status" value="2"/>
</dbReference>
<feature type="domain" description="Protein arginine N-methyltransferase" evidence="8">
    <location>
        <begin position="515"/>
        <end position="666"/>
    </location>
</feature>
<name>A0AAQ3RN70_VIGMU</name>
<reference evidence="9 10" key="1">
    <citation type="journal article" date="2023" name="Life. Sci Alliance">
        <title>Evolutionary insights into 3D genome organization and epigenetic landscape of Vigna mungo.</title>
        <authorList>
            <person name="Junaid A."/>
            <person name="Singh B."/>
            <person name="Bhatia S."/>
        </authorList>
    </citation>
    <scope>NUCLEOTIDE SEQUENCE [LARGE SCALE GENOMIC DNA]</scope>
    <source>
        <strain evidence="9">Urdbean</strain>
    </source>
</reference>
<dbReference type="AlphaFoldDB" id="A0AAQ3RN70"/>
<feature type="region of interest" description="Disordered" evidence="7">
    <location>
        <begin position="1"/>
        <end position="32"/>
    </location>
</feature>
<evidence type="ECO:0000313" key="9">
    <source>
        <dbReference type="EMBL" id="WVZ01509.1"/>
    </source>
</evidence>
<dbReference type="InterPro" id="IPR025799">
    <property type="entry name" value="Arg_MeTrfase"/>
</dbReference>
<dbReference type="Proteomes" id="UP001374535">
    <property type="component" value="Chromosome 8"/>
</dbReference>
<dbReference type="GO" id="GO:0005634">
    <property type="term" value="C:nucleus"/>
    <property type="evidence" value="ECO:0007669"/>
    <property type="project" value="TreeGrafter"/>
</dbReference>